<evidence type="ECO:0000313" key="4">
    <source>
        <dbReference type="Proteomes" id="UP000004295"/>
    </source>
</evidence>
<feature type="domain" description="PKD" evidence="2">
    <location>
        <begin position="282"/>
        <end position="352"/>
    </location>
</feature>
<dbReference type="GeneID" id="93364754"/>
<dbReference type="Pfam" id="PF13585">
    <property type="entry name" value="CHU_C"/>
    <property type="match status" value="1"/>
</dbReference>
<keyword evidence="1" id="KW-0732">Signal</keyword>
<reference evidence="3 4" key="1">
    <citation type="submission" date="2009-04" db="EMBL/GenBank/DDBJ databases">
        <authorList>
            <person name="Sebastian Y."/>
            <person name="Madupu R."/>
            <person name="Durkin A.S."/>
            <person name="Torralba M."/>
            <person name="Methe B."/>
            <person name="Sutton G.G."/>
            <person name="Strausberg R.L."/>
            <person name="Nelson K.E."/>
        </authorList>
    </citation>
    <scope>NUCLEOTIDE SEQUENCE [LARGE SCALE GENOMIC DNA]</scope>
    <source>
        <strain evidence="4">ATCC 35406 / BCRC 14492 / JCM 8526 / NCTC 13058 / HG 370</strain>
    </source>
</reference>
<evidence type="ECO:0000259" key="2">
    <source>
        <dbReference type="PROSITE" id="PS50093"/>
    </source>
</evidence>
<feature type="chain" id="PRO_5002926343" description="PKD domain-containing protein" evidence="1">
    <location>
        <begin position="24"/>
        <end position="451"/>
    </location>
</feature>
<sequence>MKKVFYFLLLLCFSFGLSPHLWSQFRVEGARYTEAKAPEGQRMKVLLLNGVSSATTLYFTANSGEQLMTYTESLRDAKPVATAQHNGMAWQLVNPPLGCGYFIQPSQGLPDAYYWLIDYAKQPFPKTPFVAEVDSESPCERVVLRAEGGFTDLSCYTPQGVLTPIARTYKVQYQDQEYDAANTIFVEKKRVQMLQPQQGVLRLLAPLTDTEFTLLGDAFSEELGYNFEPLHTQKLLGQRVEVHGDLRLVGSTSKADSLPKGSLPRSLSAPAQIEMHAIGNAPVAMLFQWRIVRGEAANAGNSSVVFQYSGADCSYTFTEAGAYTIELSATSRNGVCSASTDKVTTSVQTSRLEVPNAFSPTSSPGINDVFRVVHTSLVEFDGRIYNEWGNELYHWTDPNGGWDGTYRGQSVSGGVYYYVIYARGADGKVYNERGHINVLDGDLQSSHPNSF</sequence>
<name>C3J9Z4_POREA</name>
<dbReference type="STRING" id="553175.POREN0001_0916"/>
<organism evidence="3 4">
    <name type="scientific">Porphyromonas endodontalis (strain ATCC 35406 / DSM 24491 / JCM 8526 / CCUG 16442 / BCRC 14492 / NCTC 13058 / HG 370)</name>
    <name type="common">Bacteroides endodontalis</name>
    <dbReference type="NCBI Taxonomy" id="553175"/>
    <lineage>
        <taxon>Bacteria</taxon>
        <taxon>Pseudomonadati</taxon>
        <taxon>Bacteroidota</taxon>
        <taxon>Bacteroidia</taxon>
        <taxon>Bacteroidales</taxon>
        <taxon>Porphyromonadaceae</taxon>
        <taxon>Porphyromonas</taxon>
    </lineage>
</organism>
<accession>C3J9Z4</accession>
<dbReference type="PROSITE" id="PS50093">
    <property type="entry name" value="PKD"/>
    <property type="match status" value="1"/>
</dbReference>
<evidence type="ECO:0000256" key="1">
    <source>
        <dbReference type="SAM" id="SignalP"/>
    </source>
</evidence>
<dbReference type="EMBL" id="ACNN01000016">
    <property type="protein sequence ID" value="EEN82967.1"/>
    <property type="molecule type" value="Genomic_DNA"/>
</dbReference>
<proteinExistence type="predicted"/>
<gene>
    <name evidence="3" type="ORF">POREN0001_0916</name>
</gene>
<evidence type="ECO:0000313" key="3">
    <source>
        <dbReference type="EMBL" id="EEN82967.1"/>
    </source>
</evidence>
<comment type="caution">
    <text evidence="3">The sequence shown here is derived from an EMBL/GenBank/DDBJ whole genome shotgun (WGS) entry which is preliminary data.</text>
</comment>
<dbReference type="Proteomes" id="UP000004295">
    <property type="component" value="Unassembled WGS sequence"/>
</dbReference>
<dbReference type="eggNOG" id="COG3291">
    <property type="taxonomic scope" value="Bacteria"/>
</dbReference>
<dbReference type="AlphaFoldDB" id="C3J9Z4"/>
<protein>
    <recommendedName>
        <fullName evidence="2">PKD domain-containing protein</fullName>
    </recommendedName>
</protein>
<keyword evidence="4" id="KW-1185">Reference proteome</keyword>
<feature type="signal peptide" evidence="1">
    <location>
        <begin position="1"/>
        <end position="23"/>
    </location>
</feature>
<dbReference type="InterPro" id="IPR000601">
    <property type="entry name" value="PKD_dom"/>
</dbReference>
<dbReference type="RefSeq" id="WP_004333206.1">
    <property type="nucleotide sequence ID" value="NZ_ACNN01000016.1"/>
</dbReference>